<gene>
    <name evidence="1" type="ORF">MPIPNATIZW_LOCUS3893</name>
</gene>
<proteinExistence type="predicted"/>
<sequence>MLEWPFALQTQFSDGSKKSQCFSICPAFSWKDRNDYFQTLCVPELKPQICSGGFFFRCEAIEEFLTEELLILKSTGNTSHVRNMSVHRQSRPGQFGFWSHMDLDWNPSGITLSLLNLTTLIFFLL</sequence>
<name>A0ABN9ZB75_PIPNA</name>
<keyword evidence="2" id="KW-1185">Reference proteome</keyword>
<evidence type="ECO:0000313" key="2">
    <source>
        <dbReference type="Proteomes" id="UP001314169"/>
    </source>
</evidence>
<organism evidence="1 2">
    <name type="scientific">Pipistrellus nathusii</name>
    <name type="common">Nathusius' pipistrelle</name>
    <dbReference type="NCBI Taxonomy" id="59473"/>
    <lineage>
        <taxon>Eukaryota</taxon>
        <taxon>Metazoa</taxon>
        <taxon>Chordata</taxon>
        <taxon>Craniata</taxon>
        <taxon>Vertebrata</taxon>
        <taxon>Euteleostomi</taxon>
        <taxon>Mammalia</taxon>
        <taxon>Eutheria</taxon>
        <taxon>Laurasiatheria</taxon>
        <taxon>Chiroptera</taxon>
        <taxon>Yangochiroptera</taxon>
        <taxon>Vespertilionidae</taxon>
        <taxon>Pipistrellus</taxon>
    </lineage>
</organism>
<dbReference type="Proteomes" id="UP001314169">
    <property type="component" value="Chromosome 13"/>
</dbReference>
<dbReference type="EMBL" id="OY882870">
    <property type="protein sequence ID" value="CAK6435587.1"/>
    <property type="molecule type" value="Genomic_DNA"/>
</dbReference>
<evidence type="ECO:0000313" key="1">
    <source>
        <dbReference type="EMBL" id="CAK6435587.1"/>
    </source>
</evidence>
<reference evidence="1" key="1">
    <citation type="submission" date="2023-12" db="EMBL/GenBank/DDBJ databases">
        <authorList>
            <person name="Brown T."/>
        </authorList>
    </citation>
    <scope>NUCLEOTIDE SEQUENCE</scope>
</reference>
<protein>
    <submittedName>
        <fullName evidence="1">Uncharacterized protein</fullName>
    </submittedName>
</protein>
<accession>A0ABN9ZB75</accession>